<proteinExistence type="predicted"/>
<name>A0ACC2VVY1_9TREE</name>
<organism evidence="1 2">
    <name type="scientific">Naganishia adeliensis</name>
    <dbReference type="NCBI Taxonomy" id="92952"/>
    <lineage>
        <taxon>Eukaryota</taxon>
        <taxon>Fungi</taxon>
        <taxon>Dikarya</taxon>
        <taxon>Basidiomycota</taxon>
        <taxon>Agaricomycotina</taxon>
        <taxon>Tremellomycetes</taxon>
        <taxon>Filobasidiales</taxon>
        <taxon>Filobasidiaceae</taxon>
        <taxon>Naganishia</taxon>
    </lineage>
</organism>
<sequence length="287" mass="31059">MAASRHRRTVSTMTEASSVPSTSSGEVPMGKGPEGLMFTPRGTVRGWYTEDYTFDAADPGPSSSTYGPDLWKSRRAAWLTGNLLLNPPGPKVQHDTSSTHSSEHDPPSPGGGSSPTSTTTPTIHDDSSSKPPVLSAIQSLSAKARGKLPSFLHLAYPPPSGTKAPSPPSSGVLSSLDKLEMLMAQPGAEENDKVWRQGGLEAVWRMLTDSKTLKQPMRLGLVIQILKAGWIRDGTWPSSLAKDGKSRRAMEAVVDDPFFDSPPPSPVMRESEQREMEREVYRPPKKL</sequence>
<evidence type="ECO:0000313" key="1">
    <source>
        <dbReference type="EMBL" id="KAJ9103020.1"/>
    </source>
</evidence>
<gene>
    <name evidence="1" type="ORF">QFC20_004828</name>
</gene>
<keyword evidence="2" id="KW-1185">Reference proteome</keyword>
<dbReference type="Proteomes" id="UP001230649">
    <property type="component" value="Unassembled WGS sequence"/>
</dbReference>
<comment type="caution">
    <text evidence="1">The sequence shown here is derived from an EMBL/GenBank/DDBJ whole genome shotgun (WGS) entry which is preliminary data.</text>
</comment>
<reference evidence="1" key="1">
    <citation type="submission" date="2023-04" db="EMBL/GenBank/DDBJ databases">
        <title>Draft Genome sequencing of Naganishia species isolated from polar environments using Oxford Nanopore Technology.</title>
        <authorList>
            <person name="Leo P."/>
            <person name="Venkateswaran K."/>
        </authorList>
    </citation>
    <scope>NUCLEOTIDE SEQUENCE</scope>
    <source>
        <strain evidence="1">MNA-CCFEE 5262</strain>
    </source>
</reference>
<accession>A0ACC2VVY1</accession>
<protein>
    <submittedName>
        <fullName evidence="1">Uncharacterized protein</fullName>
    </submittedName>
</protein>
<dbReference type="EMBL" id="JASBWS010000060">
    <property type="protein sequence ID" value="KAJ9103020.1"/>
    <property type="molecule type" value="Genomic_DNA"/>
</dbReference>
<evidence type="ECO:0000313" key="2">
    <source>
        <dbReference type="Proteomes" id="UP001230649"/>
    </source>
</evidence>